<dbReference type="InterPro" id="IPR026024">
    <property type="entry name" value="Chemotaxis_MeTrfase_CheR"/>
</dbReference>
<dbReference type="Gene3D" id="1.10.155.10">
    <property type="entry name" value="Chemotaxis receptor methyltransferase CheR, N-terminal domain"/>
    <property type="match status" value="1"/>
</dbReference>
<dbReference type="AlphaFoldDB" id="A0A4R7YL80"/>
<dbReference type="OrthoDB" id="9816309at2"/>
<proteinExistence type="predicted"/>
<evidence type="ECO:0000256" key="5">
    <source>
        <dbReference type="ARBA" id="ARBA00022691"/>
    </source>
</evidence>
<evidence type="ECO:0000256" key="2">
    <source>
        <dbReference type="ARBA" id="ARBA00012534"/>
    </source>
</evidence>
<dbReference type="InterPro" id="IPR000780">
    <property type="entry name" value="CheR_MeTrfase"/>
</dbReference>
<evidence type="ECO:0000256" key="1">
    <source>
        <dbReference type="ARBA" id="ARBA00001541"/>
    </source>
</evidence>
<dbReference type="PANTHER" id="PTHR24422">
    <property type="entry name" value="CHEMOTAXIS PROTEIN METHYLTRANSFERASE"/>
    <property type="match status" value="1"/>
</dbReference>
<feature type="domain" description="CheR-type methyltransferase" evidence="6">
    <location>
        <begin position="1"/>
        <end position="269"/>
    </location>
</feature>
<dbReference type="PIRSF" id="PIRSF000410">
    <property type="entry name" value="CheR"/>
    <property type="match status" value="1"/>
</dbReference>
<evidence type="ECO:0000256" key="4">
    <source>
        <dbReference type="ARBA" id="ARBA00022679"/>
    </source>
</evidence>
<gene>
    <name evidence="7" type="ORF">C8C77_13820</name>
</gene>
<dbReference type="InterPro" id="IPR022641">
    <property type="entry name" value="CheR_N"/>
</dbReference>
<dbReference type="CDD" id="cd02440">
    <property type="entry name" value="AdoMet_MTases"/>
    <property type="match status" value="1"/>
</dbReference>
<dbReference type="SMART" id="SM00138">
    <property type="entry name" value="MeTrc"/>
    <property type="match status" value="1"/>
</dbReference>
<organism evidence="7 8">
    <name type="scientific">Halanaerobium saccharolyticum</name>
    <dbReference type="NCBI Taxonomy" id="43595"/>
    <lineage>
        <taxon>Bacteria</taxon>
        <taxon>Bacillati</taxon>
        <taxon>Bacillota</taxon>
        <taxon>Clostridia</taxon>
        <taxon>Halanaerobiales</taxon>
        <taxon>Halanaerobiaceae</taxon>
        <taxon>Halanaerobium</taxon>
    </lineage>
</organism>
<accession>A0A4R7YL80</accession>
<name>A0A4R7YL80_9FIRM</name>
<dbReference type="InterPro" id="IPR022642">
    <property type="entry name" value="CheR_C"/>
</dbReference>
<dbReference type="InterPro" id="IPR036804">
    <property type="entry name" value="CheR_N_sf"/>
</dbReference>
<dbReference type="PRINTS" id="PR00996">
    <property type="entry name" value="CHERMTFRASE"/>
</dbReference>
<sequence length="269" mass="31508">MKIKAEDIDLLNKILAAEIGITISADKGSMLDLRLSKRINELNLKTIKQYVSYIENTAEEKNILFNLLTTNYTKFFREKFHFQLLFRSIIPEIRENKNKVRIWSAGCSTGEEPYTIAMLLAYRDLKFEILATDINGEVLNIARRGIYNENKINRIDSKYVYKYFQKGVGKYSGYYKIKNLIRDKVTFKKLNLNSSFSQKNSEKFDIIFCRNVLIYFKEINKKRVIKEFYRALNDSGYLVLGHSESIDLTDHKNHSWRKIGSNSYQKIGG</sequence>
<evidence type="ECO:0000256" key="3">
    <source>
        <dbReference type="ARBA" id="ARBA00022603"/>
    </source>
</evidence>
<dbReference type="PROSITE" id="PS50123">
    <property type="entry name" value="CHER"/>
    <property type="match status" value="1"/>
</dbReference>
<keyword evidence="3 7" id="KW-0489">Methyltransferase</keyword>
<evidence type="ECO:0000313" key="8">
    <source>
        <dbReference type="Proteomes" id="UP000294697"/>
    </source>
</evidence>
<comment type="caution">
    <text evidence="7">The sequence shown here is derived from an EMBL/GenBank/DDBJ whole genome shotgun (WGS) entry which is preliminary data.</text>
</comment>
<dbReference type="InterPro" id="IPR050903">
    <property type="entry name" value="Bact_Chemotaxis_MeTrfase"/>
</dbReference>
<evidence type="ECO:0000259" key="6">
    <source>
        <dbReference type="PROSITE" id="PS50123"/>
    </source>
</evidence>
<protein>
    <recommendedName>
        <fullName evidence="2">protein-glutamate O-methyltransferase</fullName>
        <ecNumber evidence="2">2.1.1.80</ecNumber>
    </recommendedName>
</protein>
<evidence type="ECO:0000313" key="7">
    <source>
        <dbReference type="EMBL" id="TDV98270.1"/>
    </source>
</evidence>
<dbReference type="GO" id="GO:0032259">
    <property type="term" value="P:methylation"/>
    <property type="evidence" value="ECO:0007669"/>
    <property type="project" value="UniProtKB-KW"/>
</dbReference>
<reference evidence="7 8" key="1">
    <citation type="submission" date="2019-03" db="EMBL/GenBank/DDBJ databases">
        <title>Subsurface microbial communities from deep shales in Ohio and West Virginia, USA.</title>
        <authorList>
            <person name="Wrighton K."/>
        </authorList>
    </citation>
    <scope>NUCLEOTIDE SEQUENCE [LARGE SCALE GENOMIC DNA]</scope>
    <source>
        <strain evidence="7 8">MSL9.2</strain>
    </source>
</reference>
<dbReference type="PANTHER" id="PTHR24422:SF10">
    <property type="entry name" value="CHEMOTAXIS PROTEIN METHYLTRANSFERASE 2"/>
    <property type="match status" value="1"/>
</dbReference>
<dbReference type="Pfam" id="PF03705">
    <property type="entry name" value="CheR_N"/>
    <property type="match status" value="1"/>
</dbReference>
<dbReference type="RefSeq" id="WP_111573394.1">
    <property type="nucleotide sequence ID" value="NZ_QLME01000034.1"/>
</dbReference>
<dbReference type="GO" id="GO:0008983">
    <property type="term" value="F:protein-glutamate O-methyltransferase activity"/>
    <property type="evidence" value="ECO:0007669"/>
    <property type="project" value="UniProtKB-EC"/>
</dbReference>
<keyword evidence="4 7" id="KW-0808">Transferase</keyword>
<dbReference type="SUPFAM" id="SSF53335">
    <property type="entry name" value="S-adenosyl-L-methionine-dependent methyltransferases"/>
    <property type="match status" value="1"/>
</dbReference>
<comment type="catalytic activity">
    <reaction evidence="1">
        <text>L-glutamyl-[protein] + S-adenosyl-L-methionine = [protein]-L-glutamate 5-O-methyl ester + S-adenosyl-L-homocysteine</text>
        <dbReference type="Rhea" id="RHEA:24452"/>
        <dbReference type="Rhea" id="RHEA-COMP:10208"/>
        <dbReference type="Rhea" id="RHEA-COMP:10311"/>
        <dbReference type="ChEBI" id="CHEBI:29973"/>
        <dbReference type="ChEBI" id="CHEBI:57856"/>
        <dbReference type="ChEBI" id="CHEBI:59789"/>
        <dbReference type="ChEBI" id="CHEBI:82795"/>
        <dbReference type="EC" id="2.1.1.80"/>
    </reaction>
</comment>
<dbReference type="InterPro" id="IPR029063">
    <property type="entry name" value="SAM-dependent_MTases_sf"/>
</dbReference>
<dbReference type="Proteomes" id="UP000294697">
    <property type="component" value="Unassembled WGS sequence"/>
</dbReference>
<dbReference type="Gene3D" id="3.40.50.150">
    <property type="entry name" value="Vaccinia Virus protein VP39"/>
    <property type="match status" value="1"/>
</dbReference>
<dbReference type="Pfam" id="PF01739">
    <property type="entry name" value="CheR"/>
    <property type="match status" value="1"/>
</dbReference>
<dbReference type="EMBL" id="SODA01000038">
    <property type="protein sequence ID" value="TDV98270.1"/>
    <property type="molecule type" value="Genomic_DNA"/>
</dbReference>
<keyword evidence="5" id="KW-0949">S-adenosyl-L-methionine</keyword>
<dbReference type="EC" id="2.1.1.80" evidence="2"/>
<dbReference type="SUPFAM" id="SSF47757">
    <property type="entry name" value="Chemotaxis receptor methyltransferase CheR, N-terminal domain"/>
    <property type="match status" value="1"/>
</dbReference>